<dbReference type="PANTHER" id="PTHR43289:SF34">
    <property type="entry name" value="SERINE_THREONINE-PROTEIN KINASE YBDM-RELATED"/>
    <property type="match status" value="1"/>
</dbReference>
<dbReference type="AlphaFoldDB" id="A0A4U1J5A3"/>
<evidence type="ECO:0000256" key="1">
    <source>
        <dbReference type="ARBA" id="ARBA00022679"/>
    </source>
</evidence>
<keyword evidence="3" id="KW-0418">Kinase</keyword>
<evidence type="ECO:0000313" key="7">
    <source>
        <dbReference type="Proteomes" id="UP000309215"/>
    </source>
</evidence>
<dbReference type="Gene3D" id="1.10.510.10">
    <property type="entry name" value="Transferase(Phosphotransferase) domain 1"/>
    <property type="match status" value="1"/>
</dbReference>
<protein>
    <recommendedName>
        <fullName evidence="5">Protein kinase domain-containing protein</fullName>
    </recommendedName>
</protein>
<keyword evidence="4" id="KW-0067">ATP-binding</keyword>
<dbReference type="InterPro" id="IPR011009">
    <property type="entry name" value="Kinase-like_dom_sf"/>
</dbReference>
<keyword evidence="2" id="KW-0547">Nucleotide-binding</keyword>
<keyword evidence="1" id="KW-0808">Transferase</keyword>
<dbReference type="OrthoDB" id="5480291at2"/>
<dbReference type="Gene3D" id="3.30.200.20">
    <property type="entry name" value="Phosphorylase Kinase, domain 1"/>
    <property type="match status" value="1"/>
</dbReference>
<proteinExistence type="predicted"/>
<dbReference type="Pfam" id="PF00069">
    <property type="entry name" value="Pkinase"/>
    <property type="match status" value="1"/>
</dbReference>
<sequence length="652" mass="68408">MALVDAELRQSLIGQVLSGAQGVRYELGELVGEGRSGWVFKTTSEVLGATTAVKVYRPGFVDGGTALLRFAREANVLSRLLASLPERRGLAHVIDHGTIESPRGALPCLVREYLPGQNLARVIAAHGGFGLPAARTRRVMGHVARALFALHEAGGVHRDLKPSHVLIAQERGQETARITDGFVTTLGPQDPLDPPNLLYEAPESFGHLAGPIGPEADVYSFAAVLYELLCGTAAFAPKPGEAKPKALLRLMTGDRPQLGRVRATLPAELRDRPDLVAALDREIGRATSTNPIHRHGSIRELWLALEPLLREAVRPTASGGSTPEEPVSFDSVFPRSSEGARLAAAMPMPTPSAAPVAAPMPVWELLGPAIAGERLRAAMVVEEGRAIMALGTRGLYRLVHGAWSLAPLPAGIDVRAVRGLSRLPSGEVLLFGDAGLCAALSPRGGLRRITLPERELTLLAAHADERGIVLVGERASRPGGVAIFLPNEGAPTMLAAPDTARFAGVTRTSSGHGIAVGTQGTLVEISERGARDVPWGRTGHLYAIAAGPGGVAYAVGSGGHALRVEPAHGGAVATLESVQTTRDLVGVAVDPTTGGAWAVGADARLLERQEGGWIRVPLDPSVTSALLLVWPRTPRITVVAEDGSALCCYAGR</sequence>
<evidence type="ECO:0000256" key="2">
    <source>
        <dbReference type="ARBA" id="ARBA00022741"/>
    </source>
</evidence>
<dbReference type="EMBL" id="SSMQ01000034">
    <property type="protein sequence ID" value="TKD02437.1"/>
    <property type="molecule type" value="Genomic_DNA"/>
</dbReference>
<keyword evidence="7" id="KW-1185">Reference proteome</keyword>
<evidence type="ECO:0000256" key="3">
    <source>
        <dbReference type="ARBA" id="ARBA00022777"/>
    </source>
</evidence>
<dbReference type="SUPFAM" id="SSF56112">
    <property type="entry name" value="Protein kinase-like (PK-like)"/>
    <property type="match status" value="1"/>
</dbReference>
<name>A0A4U1J5A3_9BACT</name>
<dbReference type="GO" id="GO:0005524">
    <property type="term" value="F:ATP binding"/>
    <property type="evidence" value="ECO:0007669"/>
    <property type="project" value="UniProtKB-KW"/>
</dbReference>
<gene>
    <name evidence="6" type="ORF">E8A74_28495</name>
</gene>
<dbReference type="Proteomes" id="UP000309215">
    <property type="component" value="Unassembled WGS sequence"/>
</dbReference>
<dbReference type="PANTHER" id="PTHR43289">
    <property type="entry name" value="MITOGEN-ACTIVATED PROTEIN KINASE KINASE KINASE 20-RELATED"/>
    <property type="match status" value="1"/>
</dbReference>
<evidence type="ECO:0000259" key="5">
    <source>
        <dbReference type="PROSITE" id="PS50011"/>
    </source>
</evidence>
<accession>A0A4U1J5A3</accession>
<dbReference type="PROSITE" id="PS50011">
    <property type="entry name" value="PROTEIN_KINASE_DOM"/>
    <property type="match status" value="1"/>
</dbReference>
<evidence type="ECO:0000256" key="4">
    <source>
        <dbReference type="ARBA" id="ARBA00022840"/>
    </source>
</evidence>
<evidence type="ECO:0000313" key="6">
    <source>
        <dbReference type="EMBL" id="TKD02437.1"/>
    </source>
</evidence>
<dbReference type="InterPro" id="IPR000719">
    <property type="entry name" value="Prot_kinase_dom"/>
</dbReference>
<dbReference type="SUPFAM" id="SSF63829">
    <property type="entry name" value="Calcium-dependent phosphotriesterase"/>
    <property type="match status" value="1"/>
</dbReference>
<dbReference type="GO" id="GO:0004674">
    <property type="term" value="F:protein serine/threonine kinase activity"/>
    <property type="evidence" value="ECO:0007669"/>
    <property type="project" value="TreeGrafter"/>
</dbReference>
<reference evidence="6 7" key="1">
    <citation type="submission" date="2019-04" db="EMBL/GenBank/DDBJ databases">
        <authorList>
            <person name="Li Y."/>
            <person name="Wang J."/>
        </authorList>
    </citation>
    <scope>NUCLEOTIDE SEQUENCE [LARGE SCALE GENOMIC DNA]</scope>
    <source>
        <strain evidence="6 7">DSM 14668</strain>
    </source>
</reference>
<feature type="domain" description="Protein kinase" evidence="5">
    <location>
        <begin position="25"/>
        <end position="309"/>
    </location>
</feature>
<comment type="caution">
    <text evidence="6">The sequence shown here is derived from an EMBL/GenBank/DDBJ whole genome shotgun (WGS) entry which is preliminary data.</text>
</comment>
<organism evidence="6 7">
    <name type="scientific">Polyangium fumosum</name>
    <dbReference type="NCBI Taxonomy" id="889272"/>
    <lineage>
        <taxon>Bacteria</taxon>
        <taxon>Pseudomonadati</taxon>
        <taxon>Myxococcota</taxon>
        <taxon>Polyangia</taxon>
        <taxon>Polyangiales</taxon>
        <taxon>Polyangiaceae</taxon>
        <taxon>Polyangium</taxon>
    </lineage>
</organism>